<dbReference type="InterPro" id="IPR029058">
    <property type="entry name" value="AB_hydrolase_fold"/>
</dbReference>
<keyword evidence="2" id="KW-0378">Hydrolase</keyword>
<dbReference type="GO" id="GO:0016787">
    <property type="term" value="F:hydrolase activity"/>
    <property type="evidence" value="ECO:0007669"/>
    <property type="project" value="UniProtKB-KW"/>
</dbReference>
<evidence type="ECO:0000313" key="3">
    <source>
        <dbReference type="Proteomes" id="UP001596523"/>
    </source>
</evidence>
<dbReference type="InterPro" id="IPR001031">
    <property type="entry name" value="Thioesterase"/>
</dbReference>
<gene>
    <name evidence="2" type="ORF">ACFQVC_34370</name>
</gene>
<name>A0ABW2JTV0_9ACTN</name>
<dbReference type="RefSeq" id="WP_381838058.1">
    <property type="nucleotide sequence ID" value="NZ_JBHTCF010000020.1"/>
</dbReference>
<dbReference type="Proteomes" id="UP001596523">
    <property type="component" value="Unassembled WGS sequence"/>
</dbReference>
<dbReference type="SMART" id="SM00824">
    <property type="entry name" value="PKS_TE"/>
    <property type="match status" value="1"/>
</dbReference>
<sequence>MTASSLDTSLLIPLAQRPGPLPGVLIHPAGGGLGQYLALAGRLARHGTVHGIRAAGLLPGEEPQDSVADMTRDYLRLITGLPQRPRLLVGWSLGGVLAWELAARLAEDGPAPALVLIDSFAARESVGDGVRADLLTAVERSVSSLGGGSDSDRARDTAHAHITASAAHRTRVRSAAPTLLVACAGERRDQQVAHWGELADRLTVRDLDCGHFEVFDPAHQPTLLGHVDAFLARLPDDVPQENAP</sequence>
<dbReference type="Gene3D" id="3.40.50.1820">
    <property type="entry name" value="alpha/beta hydrolase"/>
    <property type="match status" value="1"/>
</dbReference>
<feature type="domain" description="Thioesterase TesA-like" evidence="1">
    <location>
        <begin position="21"/>
        <end position="231"/>
    </location>
</feature>
<dbReference type="EMBL" id="JBHTCF010000020">
    <property type="protein sequence ID" value="MFC7309282.1"/>
    <property type="molecule type" value="Genomic_DNA"/>
</dbReference>
<protein>
    <submittedName>
        <fullName evidence="2">Alpha/beta fold hydrolase</fullName>
    </submittedName>
</protein>
<evidence type="ECO:0000259" key="1">
    <source>
        <dbReference type="SMART" id="SM00824"/>
    </source>
</evidence>
<reference evidence="3" key="1">
    <citation type="journal article" date="2019" name="Int. J. Syst. Evol. Microbiol.">
        <title>The Global Catalogue of Microorganisms (GCM) 10K type strain sequencing project: providing services to taxonomists for standard genome sequencing and annotation.</title>
        <authorList>
            <consortium name="The Broad Institute Genomics Platform"/>
            <consortium name="The Broad Institute Genome Sequencing Center for Infectious Disease"/>
            <person name="Wu L."/>
            <person name="Ma J."/>
        </authorList>
    </citation>
    <scope>NUCLEOTIDE SEQUENCE [LARGE SCALE GENOMIC DNA]</scope>
    <source>
        <strain evidence="3">SYNS20</strain>
    </source>
</reference>
<keyword evidence="3" id="KW-1185">Reference proteome</keyword>
<dbReference type="InterPro" id="IPR020802">
    <property type="entry name" value="TesA-like"/>
</dbReference>
<organism evidence="2 3">
    <name type="scientific">Streptomyces monticola</name>
    <dbReference type="NCBI Taxonomy" id="2666263"/>
    <lineage>
        <taxon>Bacteria</taxon>
        <taxon>Bacillati</taxon>
        <taxon>Actinomycetota</taxon>
        <taxon>Actinomycetes</taxon>
        <taxon>Kitasatosporales</taxon>
        <taxon>Streptomycetaceae</taxon>
        <taxon>Streptomyces</taxon>
    </lineage>
</organism>
<accession>A0ABW2JTV0</accession>
<comment type="caution">
    <text evidence="2">The sequence shown here is derived from an EMBL/GenBank/DDBJ whole genome shotgun (WGS) entry which is preliminary data.</text>
</comment>
<proteinExistence type="predicted"/>
<dbReference type="Pfam" id="PF00975">
    <property type="entry name" value="Thioesterase"/>
    <property type="match status" value="1"/>
</dbReference>
<dbReference type="SUPFAM" id="SSF53474">
    <property type="entry name" value="alpha/beta-Hydrolases"/>
    <property type="match status" value="1"/>
</dbReference>
<evidence type="ECO:0000313" key="2">
    <source>
        <dbReference type="EMBL" id="MFC7309282.1"/>
    </source>
</evidence>